<dbReference type="PROSITE" id="PS51154">
    <property type="entry name" value="MACRO"/>
    <property type="match status" value="1"/>
</dbReference>
<dbReference type="Proteomes" id="UP000250086">
    <property type="component" value="Unassembled WGS sequence"/>
</dbReference>
<protein>
    <submittedName>
        <fullName evidence="2">O-acetyl-ADP-ribose deacetylase</fullName>
        <ecNumber evidence="2">3.5.1.-</ecNumber>
    </submittedName>
</protein>
<proteinExistence type="predicted"/>
<dbReference type="SUPFAM" id="SSF52949">
    <property type="entry name" value="Macro domain-like"/>
    <property type="match status" value="1"/>
</dbReference>
<dbReference type="OrthoDB" id="6194521at2"/>
<gene>
    <name evidence="2" type="primary">ymdB</name>
    <name evidence="2" type="ORF">NCTC13093_01840</name>
</gene>
<organism evidence="2 3">
    <name type="scientific">Anaerobiospirillum thomasii</name>
    <dbReference type="NCBI Taxonomy" id="179995"/>
    <lineage>
        <taxon>Bacteria</taxon>
        <taxon>Pseudomonadati</taxon>
        <taxon>Pseudomonadota</taxon>
        <taxon>Gammaproteobacteria</taxon>
        <taxon>Aeromonadales</taxon>
        <taxon>Succinivibrionaceae</taxon>
        <taxon>Anaerobiospirillum</taxon>
    </lineage>
</organism>
<dbReference type="RefSeq" id="WP_113745094.1">
    <property type="nucleotide sequence ID" value="NZ_UAPU01000005.1"/>
</dbReference>
<dbReference type="SMART" id="SM00506">
    <property type="entry name" value="A1pp"/>
    <property type="match status" value="1"/>
</dbReference>
<dbReference type="EMBL" id="UAPV01000001">
    <property type="protein sequence ID" value="SPT70425.1"/>
    <property type="molecule type" value="Genomic_DNA"/>
</dbReference>
<dbReference type="GO" id="GO:0016787">
    <property type="term" value="F:hydrolase activity"/>
    <property type="evidence" value="ECO:0007669"/>
    <property type="project" value="UniProtKB-KW"/>
</dbReference>
<dbReference type="AlphaFoldDB" id="A0A2X0VC33"/>
<name>A0A2X0VC33_9GAMM</name>
<dbReference type="InterPro" id="IPR043472">
    <property type="entry name" value="Macro_dom-like"/>
</dbReference>
<evidence type="ECO:0000313" key="2">
    <source>
        <dbReference type="EMBL" id="SPT70425.1"/>
    </source>
</evidence>
<dbReference type="PANTHER" id="PTHR11106:SF27">
    <property type="entry name" value="MACRO DOMAIN-CONTAINING PROTEIN"/>
    <property type="match status" value="1"/>
</dbReference>
<accession>A0A2X0VC33</accession>
<evidence type="ECO:0000313" key="3">
    <source>
        <dbReference type="Proteomes" id="UP000250086"/>
    </source>
</evidence>
<dbReference type="CDD" id="cd02908">
    <property type="entry name" value="Macro_OAADPr_deacetylase"/>
    <property type="match status" value="1"/>
</dbReference>
<sequence>MTCNVHILKQSVVLTKCDAIVNAANTSLLGGGGVDGAIHNMAGPDLLKACSALGGCETGSAKITKAYNIKTAKYIIHAVGPVYSGRTSDPQLLGSCYSSALNLALANSCSSIAFPCISTGVYSYPLNKAADVVINSLEKWAAEHKDANLEIYLCCFRQEEYDSYLALNRGDEFTL</sequence>
<evidence type="ECO:0000259" key="1">
    <source>
        <dbReference type="PROSITE" id="PS51154"/>
    </source>
</evidence>
<reference evidence="2 3" key="1">
    <citation type="submission" date="2018-06" db="EMBL/GenBank/DDBJ databases">
        <authorList>
            <consortium name="Pathogen Informatics"/>
            <person name="Doyle S."/>
        </authorList>
    </citation>
    <scope>NUCLEOTIDE SEQUENCE [LARGE SCALE GENOMIC DNA]</scope>
    <source>
        <strain evidence="2 3">NCTC13093</strain>
    </source>
</reference>
<dbReference type="InterPro" id="IPR002589">
    <property type="entry name" value="Macro_dom"/>
</dbReference>
<keyword evidence="2" id="KW-0378">Hydrolase</keyword>
<dbReference type="EC" id="3.5.1.-" evidence="2"/>
<dbReference type="Gene3D" id="3.40.220.10">
    <property type="entry name" value="Leucine Aminopeptidase, subunit E, domain 1"/>
    <property type="match status" value="1"/>
</dbReference>
<feature type="domain" description="Macro" evidence="1">
    <location>
        <begin position="1"/>
        <end position="172"/>
    </location>
</feature>
<dbReference type="Pfam" id="PF01661">
    <property type="entry name" value="Macro"/>
    <property type="match status" value="1"/>
</dbReference>
<keyword evidence="3" id="KW-1185">Reference proteome</keyword>
<dbReference type="PANTHER" id="PTHR11106">
    <property type="entry name" value="GANGLIOSIDE INDUCED DIFFERENTIATION ASSOCIATED PROTEIN 2-RELATED"/>
    <property type="match status" value="1"/>
</dbReference>